<feature type="binding site" evidence="12">
    <location>
        <position position="221"/>
    </location>
    <ligand>
        <name>[2Fe-2S] cluster</name>
        <dbReference type="ChEBI" id="CHEBI:190135"/>
    </ligand>
</feature>
<dbReference type="PANTHER" id="PTHR43513:SF3">
    <property type="entry name" value="DIHYDROOROTATE DEHYDROGENASE B (NAD(+)), ELECTRON TRANSFER SUBUNIT-RELATED"/>
    <property type="match status" value="1"/>
</dbReference>
<dbReference type="Gene3D" id="3.40.50.80">
    <property type="entry name" value="Nucleotide-binding domain of ferredoxin-NADP reductase (FNR) module"/>
    <property type="match status" value="1"/>
</dbReference>
<dbReference type="EMBL" id="CP072943">
    <property type="protein sequence ID" value="QTX32912.1"/>
    <property type="molecule type" value="Genomic_DNA"/>
</dbReference>
<evidence type="ECO:0000313" key="15">
    <source>
        <dbReference type="Proteomes" id="UP000671879"/>
    </source>
</evidence>
<evidence type="ECO:0000256" key="9">
    <source>
        <dbReference type="ARBA" id="ARBA00023014"/>
    </source>
</evidence>
<keyword evidence="7" id="KW-0249">Electron transport</keyword>
<evidence type="ECO:0000256" key="4">
    <source>
        <dbReference type="ARBA" id="ARBA00022714"/>
    </source>
</evidence>
<dbReference type="Gene3D" id="2.10.240.10">
    <property type="entry name" value="Dihydroorotate dehydrogenase, electron transfer subunit"/>
    <property type="match status" value="1"/>
</dbReference>
<keyword evidence="3 11" id="KW-0285">Flavoprotein</keyword>
<feature type="binding site" evidence="12">
    <location>
        <position position="218"/>
    </location>
    <ligand>
        <name>[2Fe-2S] cluster</name>
        <dbReference type="ChEBI" id="CHEBI:190135"/>
    </ligand>
</feature>
<dbReference type="SUPFAM" id="SSF52343">
    <property type="entry name" value="Ferredoxin reductase-like, C-terminal NADP-linked domain"/>
    <property type="match status" value="1"/>
</dbReference>
<dbReference type="InterPro" id="IPR050353">
    <property type="entry name" value="PyrK_electron_transfer"/>
</dbReference>
<sequence length="251" mass="27121">MDHRGAVVSLERLGGDLVALTLALKEPFAATPGQFVLIRDSRWGRDPLLGRPFAVAWQERERMGLIFHVQGRGTEALSRLCEGDVVDVRGPQGRGFPEPTGKRLLLVAGAMGVAPLLVAWKRHSAEMETELLLGVSSSAWRGLLQWLDGRDFPHRVACDDGSLGRKGTVVDLLAERMKEGDEVWACGPRAMMAAVAAIVPGRISVSLEARMACGYGGCLGCAVPLRSGTLRVCVDGPVFDGKEVLWDELPR</sequence>
<keyword evidence="9 12" id="KW-0411">Iron-sulfur</keyword>
<keyword evidence="5 12" id="KW-0479">Metal-binding</keyword>
<dbReference type="InterPro" id="IPR037117">
    <property type="entry name" value="Dihydroorotate_DH_ele_sf"/>
</dbReference>
<evidence type="ECO:0000256" key="7">
    <source>
        <dbReference type="ARBA" id="ARBA00022982"/>
    </source>
</evidence>
<gene>
    <name evidence="14" type="ORF">KAR29_03070</name>
</gene>
<comment type="cofactor">
    <cofactor evidence="12">
        <name>[2Fe-2S] cluster</name>
        <dbReference type="ChEBI" id="CHEBI:190135"/>
    </cofactor>
    <text evidence="12">Binds 1 [2Fe-2S] cluster per subunit.</text>
</comment>
<dbReference type="InterPro" id="IPR039261">
    <property type="entry name" value="FNR_nucleotide-bd"/>
</dbReference>
<dbReference type="RefSeq" id="WP_274374176.1">
    <property type="nucleotide sequence ID" value="NZ_CP072943.1"/>
</dbReference>
<dbReference type="PROSITE" id="PS51384">
    <property type="entry name" value="FAD_FR"/>
    <property type="match status" value="1"/>
</dbReference>
<feature type="binding site" evidence="12">
    <location>
        <position position="233"/>
    </location>
    <ligand>
        <name>[2Fe-2S] cluster</name>
        <dbReference type="ChEBI" id="CHEBI:190135"/>
    </ligand>
</feature>
<dbReference type="PIRSF" id="PIRSF006816">
    <property type="entry name" value="Cyc3_hyd_g"/>
    <property type="match status" value="1"/>
</dbReference>
<evidence type="ECO:0000256" key="1">
    <source>
        <dbReference type="ARBA" id="ARBA00006422"/>
    </source>
</evidence>
<dbReference type="InterPro" id="IPR017938">
    <property type="entry name" value="Riboflavin_synthase-like_b-brl"/>
</dbReference>
<evidence type="ECO:0000256" key="2">
    <source>
        <dbReference type="ARBA" id="ARBA00022448"/>
    </source>
</evidence>
<dbReference type="Gene3D" id="2.40.30.10">
    <property type="entry name" value="Translation factors"/>
    <property type="match status" value="1"/>
</dbReference>
<accession>A0A9Q7AQB8</accession>
<name>A0A9Q7AQB8_9BACT</name>
<keyword evidence="6 11" id="KW-0274">FAD</keyword>
<dbReference type="GO" id="GO:0006221">
    <property type="term" value="P:pyrimidine nucleotide biosynthetic process"/>
    <property type="evidence" value="ECO:0007669"/>
    <property type="project" value="InterPro"/>
</dbReference>
<evidence type="ECO:0000313" key="14">
    <source>
        <dbReference type="EMBL" id="QTX32912.1"/>
    </source>
</evidence>
<keyword evidence="4 12" id="KW-0001">2Fe-2S</keyword>
<dbReference type="InterPro" id="IPR017927">
    <property type="entry name" value="FAD-bd_FR_type"/>
</dbReference>
<feature type="domain" description="FAD-binding FR-type" evidence="13">
    <location>
        <begin position="1"/>
        <end position="98"/>
    </location>
</feature>
<comment type="cofactor">
    <cofactor evidence="11">
        <name>FAD</name>
        <dbReference type="ChEBI" id="CHEBI:57692"/>
    </cofactor>
    <text evidence="11">Binds 1 FAD per subunit.</text>
</comment>
<dbReference type="KEGG" id="aram:KAR29_03070"/>
<dbReference type="GO" id="GO:0050660">
    <property type="term" value="F:flavin adenine dinucleotide binding"/>
    <property type="evidence" value="ECO:0007669"/>
    <property type="project" value="InterPro"/>
</dbReference>
<evidence type="ECO:0000256" key="10">
    <source>
        <dbReference type="ARBA" id="ARBA00034078"/>
    </source>
</evidence>
<dbReference type="InterPro" id="IPR019480">
    <property type="entry name" value="Dihydroorotate_DH_Fe-S-bd"/>
</dbReference>
<reference evidence="15" key="1">
    <citation type="submission" date="2021-04" db="EMBL/GenBank/DDBJ databases">
        <title>A novel Synergistetes isolate from a pyrite-forming mixed culture.</title>
        <authorList>
            <person name="Bunk B."/>
            <person name="Sproer C."/>
            <person name="Spring S."/>
            <person name="Pester M."/>
        </authorList>
    </citation>
    <scope>NUCLEOTIDE SEQUENCE [LARGE SCALE GENOMIC DNA]</scope>
    <source>
        <strain evidence="15">J.5.4.2-T.3.5.2</strain>
    </source>
</reference>
<evidence type="ECO:0000259" key="13">
    <source>
        <dbReference type="PROSITE" id="PS51384"/>
    </source>
</evidence>
<evidence type="ECO:0000256" key="8">
    <source>
        <dbReference type="ARBA" id="ARBA00023004"/>
    </source>
</evidence>
<comment type="cofactor">
    <cofactor evidence="10">
        <name>[2Fe-2S] cluster</name>
        <dbReference type="ChEBI" id="CHEBI:190135"/>
    </cofactor>
</comment>
<dbReference type="Proteomes" id="UP000671879">
    <property type="component" value="Chromosome"/>
</dbReference>
<evidence type="ECO:0000256" key="5">
    <source>
        <dbReference type="ARBA" id="ARBA00022723"/>
    </source>
</evidence>
<keyword evidence="15" id="KW-1185">Reference proteome</keyword>
<protein>
    <submittedName>
        <fullName evidence="14">Dihydroorotate dehydrogenase</fullName>
    </submittedName>
</protein>
<dbReference type="PANTHER" id="PTHR43513">
    <property type="entry name" value="DIHYDROOROTATE DEHYDROGENASE B (NAD(+)), ELECTRON TRANSFER SUBUNIT"/>
    <property type="match status" value="1"/>
</dbReference>
<dbReference type="GO" id="GO:0016491">
    <property type="term" value="F:oxidoreductase activity"/>
    <property type="evidence" value="ECO:0007669"/>
    <property type="project" value="InterPro"/>
</dbReference>
<dbReference type="AlphaFoldDB" id="A0A9Q7AQB8"/>
<evidence type="ECO:0000256" key="11">
    <source>
        <dbReference type="PIRSR" id="PIRSR006816-1"/>
    </source>
</evidence>
<proteinExistence type="inferred from homology"/>
<dbReference type="GO" id="GO:0051537">
    <property type="term" value="F:2 iron, 2 sulfur cluster binding"/>
    <property type="evidence" value="ECO:0007669"/>
    <property type="project" value="UniProtKB-KW"/>
</dbReference>
<evidence type="ECO:0000256" key="3">
    <source>
        <dbReference type="ARBA" id="ARBA00022630"/>
    </source>
</evidence>
<dbReference type="SUPFAM" id="SSF63380">
    <property type="entry name" value="Riboflavin synthase domain-like"/>
    <property type="match status" value="1"/>
</dbReference>
<comment type="similarity">
    <text evidence="1">Belongs to the PyrK family.</text>
</comment>
<dbReference type="InterPro" id="IPR012165">
    <property type="entry name" value="Cyt_c3_hydrogenase_gsu"/>
</dbReference>
<evidence type="ECO:0000256" key="12">
    <source>
        <dbReference type="PIRSR" id="PIRSR006816-2"/>
    </source>
</evidence>
<dbReference type="GO" id="GO:0046872">
    <property type="term" value="F:metal ion binding"/>
    <property type="evidence" value="ECO:0007669"/>
    <property type="project" value="UniProtKB-KW"/>
</dbReference>
<keyword evidence="2" id="KW-0813">Transport</keyword>
<evidence type="ECO:0000256" key="6">
    <source>
        <dbReference type="ARBA" id="ARBA00022827"/>
    </source>
</evidence>
<feature type="binding site" evidence="11">
    <location>
        <begin position="73"/>
        <end position="74"/>
    </location>
    <ligand>
        <name>FAD</name>
        <dbReference type="ChEBI" id="CHEBI:57692"/>
    </ligand>
</feature>
<organism evidence="14 15">
    <name type="scientific">Aminithiophilus ramosus</name>
    <dbReference type="NCBI Taxonomy" id="3029084"/>
    <lineage>
        <taxon>Bacteria</taxon>
        <taxon>Thermotogati</taxon>
        <taxon>Synergistota</taxon>
        <taxon>Synergistia</taxon>
        <taxon>Synergistales</taxon>
        <taxon>Aminithiophilaceae</taxon>
        <taxon>Aminithiophilus</taxon>
    </lineage>
</organism>
<dbReference type="Pfam" id="PF10418">
    <property type="entry name" value="DHODB_Fe-S_bind"/>
    <property type="match status" value="1"/>
</dbReference>
<feature type="binding site" evidence="12">
    <location>
        <position position="213"/>
    </location>
    <ligand>
        <name>[2Fe-2S] cluster</name>
        <dbReference type="ChEBI" id="CHEBI:190135"/>
    </ligand>
</feature>
<keyword evidence="8 12" id="KW-0408">Iron</keyword>